<dbReference type="GO" id="GO:0032259">
    <property type="term" value="P:methylation"/>
    <property type="evidence" value="ECO:0007669"/>
    <property type="project" value="UniProtKB-KW"/>
</dbReference>
<dbReference type="PANTHER" id="PTHR43861">
    <property type="entry name" value="TRANS-ACONITATE 2-METHYLTRANSFERASE-RELATED"/>
    <property type="match status" value="1"/>
</dbReference>
<dbReference type="SUPFAM" id="SSF53335">
    <property type="entry name" value="S-adenosyl-L-methionine-dependent methyltransferases"/>
    <property type="match status" value="1"/>
</dbReference>
<evidence type="ECO:0000313" key="2">
    <source>
        <dbReference type="Proteomes" id="UP000316238"/>
    </source>
</evidence>
<dbReference type="PANTHER" id="PTHR43861:SF6">
    <property type="entry name" value="METHYLTRANSFERASE TYPE 11"/>
    <property type="match status" value="1"/>
</dbReference>
<reference evidence="1" key="1">
    <citation type="submission" date="2017-07" db="EMBL/GenBank/DDBJ databases">
        <title>The cable genome - Insights into the physiology and evolution of filamentous bacteria capable of sulfide oxidation via long distance electron transfer.</title>
        <authorList>
            <person name="Thorup C."/>
            <person name="Bjerg J.T."/>
            <person name="Schreiber L."/>
            <person name="Nielsen L.P."/>
            <person name="Kjeldsen K.U."/>
            <person name="Boesen T."/>
            <person name="Boggild A."/>
            <person name="Meysman F."/>
            <person name="Geelhoed J."/>
            <person name="Schramm A."/>
        </authorList>
    </citation>
    <scope>NUCLEOTIDE SEQUENCE [LARGE SCALE GENOMIC DNA]</scope>
    <source>
        <strain evidence="1">GS</strain>
    </source>
</reference>
<comment type="caution">
    <text evidence="1">The sequence shown here is derived from an EMBL/GenBank/DDBJ whole genome shotgun (WGS) entry which is preliminary data.</text>
</comment>
<dbReference type="Gene3D" id="3.40.50.150">
    <property type="entry name" value="Vaccinia Virus protein VP39"/>
    <property type="match status" value="1"/>
</dbReference>
<dbReference type="CDD" id="cd02440">
    <property type="entry name" value="AdoMet_MTases"/>
    <property type="match status" value="1"/>
</dbReference>
<evidence type="ECO:0000313" key="1">
    <source>
        <dbReference type="EMBL" id="TAA74435.1"/>
    </source>
</evidence>
<accession>A0A521G0A5</accession>
<keyword evidence="1" id="KW-0808">Transferase</keyword>
<dbReference type="AlphaFoldDB" id="A0A521G0A5"/>
<keyword evidence="2" id="KW-1185">Reference proteome</keyword>
<gene>
    <name evidence="1" type="ORF">CDV28_12738</name>
</gene>
<dbReference type="Proteomes" id="UP000316238">
    <property type="component" value="Unassembled WGS sequence"/>
</dbReference>
<dbReference type="EMBL" id="NQJD01000027">
    <property type="protein sequence ID" value="TAA74435.1"/>
    <property type="molecule type" value="Genomic_DNA"/>
</dbReference>
<organism evidence="1 2">
    <name type="scientific">Candidatus Electronema aureum</name>
    <dbReference type="NCBI Taxonomy" id="2005002"/>
    <lineage>
        <taxon>Bacteria</taxon>
        <taxon>Pseudomonadati</taxon>
        <taxon>Thermodesulfobacteriota</taxon>
        <taxon>Desulfobulbia</taxon>
        <taxon>Desulfobulbales</taxon>
        <taxon>Desulfobulbaceae</taxon>
        <taxon>Candidatus Electronema</taxon>
    </lineage>
</organism>
<proteinExistence type="predicted"/>
<sequence length="288" mass="33266">MNGSISTCCICNKNGIYDYRATLQLLSNPSKYNFKVFRCKECDFRWLHPLPIIEKIYTKDYFNSEDNNYSDISSEMSKCFTEDAIKFKELSLGGQILDIGCATGEFLEAIQSVGLNGVGVDVANYAVDVATRKKLSVIQGDIFYSIFDSKRFDGIHMSHVLEHIPHPNSFLCRTNELLQKNGIVYIEVPLQFDSWLEKISRIQGKMQSFELYKFHHCSFFTPKSIRLILEKNNFQIISLTTFRSCRRSQRKLSARYFLLTLILWVSDKIYKRGDVISVWAKTSLSSEK</sequence>
<protein>
    <submittedName>
        <fullName evidence="1">2-polyprenyl-3-methyl-5-hydroxy-6-metoxy-1, 4-benzoquinol methylase</fullName>
    </submittedName>
</protein>
<dbReference type="Pfam" id="PF13489">
    <property type="entry name" value="Methyltransf_23"/>
    <property type="match status" value="1"/>
</dbReference>
<dbReference type="InterPro" id="IPR029063">
    <property type="entry name" value="SAM-dependent_MTases_sf"/>
</dbReference>
<name>A0A521G0A5_9BACT</name>
<keyword evidence="1" id="KW-0489">Methyltransferase</keyword>
<dbReference type="GO" id="GO:0008168">
    <property type="term" value="F:methyltransferase activity"/>
    <property type="evidence" value="ECO:0007669"/>
    <property type="project" value="UniProtKB-KW"/>
</dbReference>